<proteinExistence type="predicted"/>
<dbReference type="InterPro" id="IPR036322">
    <property type="entry name" value="WD40_repeat_dom_sf"/>
</dbReference>
<dbReference type="AlphaFoldDB" id="A0A0J9X452"/>
<dbReference type="SMART" id="SM00320">
    <property type="entry name" value="WD40"/>
    <property type="match status" value="2"/>
</dbReference>
<dbReference type="Gene3D" id="2.130.10.10">
    <property type="entry name" value="YVTN repeat-like/Quinoprotein amine dehydrogenase"/>
    <property type="match status" value="1"/>
</dbReference>
<dbReference type="EMBL" id="CCBN010000002">
    <property type="protein sequence ID" value="CDO51972.1"/>
    <property type="molecule type" value="Genomic_DNA"/>
</dbReference>
<name>A0A0J9X452_GEOCN</name>
<protein>
    <submittedName>
        <fullName evidence="2">Uncharacterized protein</fullName>
    </submittedName>
</protein>
<gene>
    <name evidence="2" type="ORF">BN980_GECA02s03843g</name>
</gene>
<dbReference type="InterPro" id="IPR006594">
    <property type="entry name" value="LisH"/>
</dbReference>
<evidence type="ECO:0000256" key="1">
    <source>
        <dbReference type="SAM" id="MobiDB-lite"/>
    </source>
</evidence>
<evidence type="ECO:0000313" key="3">
    <source>
        <dbReference type="Proteomes" id="UP000242525"/>
    </source>
</evidence>
<dbReference type="STRING" id="1173061.A0A0J9X452"/>
<reference evidence="2" key="1">
    <citation type="submission" date="2014-03" db="EMBL/GenBank/DDBJ databases">
        <authorList>
            <person name="Casaregola S."/>
        </authorList>
    </citation>
    <scope>NUCLEOTIDE SEQUENCE [LARGE SCALE GENOMIC DNA]</scope>
    <source>
        <strain evidence="2">CLIB 918</strain>
    </source>
</reference>
<dbReference type="Proteomes" id="UP000242525">
    <property type="component" value="Unassembled WGS sequence"/>
</dbReference>
<sequence>MVSIDTLIYNYLVSSGYRRTAFTFKDESWDISPWHFKPNCDSYQCDSYEDKEEPNDSDRDEKLQEIVTDYFERKRKLEHESSGPNYNRSEIARSSLPPPVTRNHTYRGSCIATKTSVNTNNVHDDEKLTKTCNQCQASTATYNPTTWKRANQENDVPSMSPVCTSATSASSSNRSVCCEIRESDRFKVPDWFQNPPDTIYYDGEFPRGNSVARHFDYYSEAFPKSPPVKLIISASHIGNFKIYNFQNQKLVADIDNLVHDFGIITDMAYVGRGTFLVASDSGCVFVFNIVTKSILGKYQVHDKRIIQINYNPKYAILVTASLDQKIKIVQVLFGAHDRSVVLEVIISYSLNNEPSSIQLVEYGNHLNLYVSEQYSTILKLFEIPKAPIRDVNAGVCMELNELQSIELYKQTGLSNFTPTHMAFAPDGSNRLAVMSTVNPQMRLTIVKQRSTYGSELDVLHDHLIPILGNMGPSTPKIRWSFKGKGIWATGDDEIVRGVEVASGKVVHELQLRSRDPFHKVNDIDLFNVLGGEDVVVSATQSDCSYVWGRPYELYPTAEEGTSPAYLSPELSLDDQTPELAELRLPRKRKHRNFSSDDDEEQE</sequence>
<dbReference type="InterPro" id="IPR015943">
    <property type="entry name" value="WD40/YVTN_repeat-like_dom_sf"/>
</dbReference>
<dbReference type="SUPFAM" id="SSF50978">
    <property type="entry name" value="WD40 repeat-like"/>
    <property type="match status" value="1"/>
</dbReference>
<dbReference type="Pfam" id="PF08513">
    <property type="entry name" value="LisH"/>
    <property type="match status" value="1"/>
</dbReference>
<feature type="region of interest" description="Disordered" evidence="1">
    <location>
        <begin position="579"/>
        <end position="602"/>
    </location>
</feature>
<accession>A0A0J9X452</accession>
<evidence type="ECO:0000313" key="2">
    <source>
        <dbReference type="EMBL" id="CDO51972.1"/>
    </source>
</evidence>
<dbReference type="OrthoDB" id="1932312at2759"/>
<dbReference type="InterPro" id="IPR001680">
    <property type="entry name" value="WD40_rpt"/>
</dbReference>
<dbReference type="PROSITE" id="PS50896">
    <property type="entry name" value="LISH"/>
    <property type="match status" value="1"/>
</dbReference>
<organism evidence="2 3">
    <name type="scientific">Geotrichum candidum</name>
    <name type="common">Oospora lactis</name>
    <name type="synonym">Dipodascus geotrichum</name>
    <dbReference type="NCBI Taxonomy" id="1173061"/>
    <lineage>
        <taxon>Eukaryota</taxon>
        <taxon>Fungi</taxon>
        <taxon>Dikarya</taxon>
        <taxon>Ascomycota</taxon>
        <taxon>Saccharomycotina</taxon>
        <taxon>Dipodascomycetes</taxon>
        <taxon>Dipodascales</taxon>
        <taxon>Dipodascaceae</taxon>
        <taxon>Geotrichum</taxon>
    </lineage>
</organism>
<feature type="region of interest" description="Disordered" evidence="1">
    <location>
        <begin position="77"/>
        <end position="102"/>
    </location>
</feature>
<comment type="caution">
    <text evidence="2">The sequence shown here is derived from an EMBL/GenBank/DDBJ whole genome shotgun (WGS) entry which is preliminary data.</text>
</comment>
<keyword evidence="3" id="KW-1185">Reference proteome</keyword>